<feature type="region of interest" description="Disordered" evidence="1">
    <location>
        <begin position="57"/>
        <end position="112"/>
    </location>
</feature>
<dbReference type="GO" id="GO:0031931">
    <property type="term" value="C:TORC1 complex"/>
    <property type="evidence" value="ECO:0007669"/>
    <property type="project" value="InterPro"/>
</dbReference>
<accession>A0A4V4NF41</accession>
<dbReference type="AlphaFoldDB" id="A0A4V4NF41"/>
<feature type="compositionally biased region" description="Polar residues" evidence="1">
    <location>
        <begin position="18"/>
        <end position="45"/>
    </location>
</feature>
<gene>
    <name evidence="2" type="ORF">CANINC_005063</name>
</gene>
<dbReference type="Proteomes" id="UP000307173">
    <property type="component" value="Unassembled WGS sequence"/>
</dbReference>
<evidence type="ECO:0000256" key="1">
    <source>
        <dbReference type="SAM" id="MobiDB-lite"/>
    </source>
</evidence>
<protein>
    <submittedName>
        <fullName evidence="2">Uncharacterized protein</fullName>
    </submittedName>
</protein>
<keyword evidence="3" id="KW-1185">Reference proteome</keyword>
<dbReference type="EMBL" id="SELW01000684">
    <property type="protein sequence ID" value="TID12964.1"/>
    <property type="molecule type" value="Genomic_DNA"/>
</dbReference>
<dbReference type="OrthoDB" id="3997944at2759"/>
<evidence type="ECO:0000313" key="2">
    <source>
        <dbReference type="EMBL" id="TID12964.1"/>
    </source>
</evidence>
<comment type="caution">
    <text evidence="2">The sequence shown here is derived from an EMBL/GenBank/DDBJ whole genome shotgun (WGS) entry which is preliminary data.</text>
</comment>
<proteinExistence type="predicted"/>
<name>A0A4V4NF41_9ASCO</name>
<feature type="compositionally biased region" description="Polar residues" evidence="1">
    <location>
        <begin position="80"/>
        <end position="91"/>
    </location>
</feature>
<dbReference type="STRING" id="52247.A0A4V4NF41"/>
<feature type="region of interest" description="Disordered" evidence="1">
    <location>
        <begin position="385"/>
        <end position="457"/>
    </location>
</feature>
<organism evidence="2 3">
    <name type="scientific">Pichia inconspicua</name>
    <dbReference type="NCBI Taxonomy" id="52247"/>
    <lineage>
        <taxon>Eukaryota</taxon>
        <taxon>Fungi</taxon>
        <taxon>Dikarya</taxon>
        <taxon>Ascomycota</taxon>
        <taxon>Saccharomycotina</taxon>
        <taxon>Pichiomycetes</taxon>
        <taxon>Pichiales</taxon>
        <taxon>Pichiaceae</taxon>
        <taxon>Pichia</taxon>
    </lineage>
</organism>
<reference evidence="2 3" key="1">
    <citation type="journal article" date="2019" name="Front. Genet.">
        <title>Whole-Genome Sequencing of the Opportunistic Yeast Pathogen Candida inconspicua Uncovers Its Hybrid Origin.</title>
        <authorList>
            <person name="Mixao V."/>
            <person name="Hansen A.P."/>
            <person name="Saus E."/>
            <person name="Boekhout T."/>
            <person name="Lass-Florl C."/>
            <person name="Gabaldon T."/>
        </authorList>
    </citation>
    <scope>NUCLEOTIDE SEQUENCE [LARGE SCALE GENOMIC DNA]</scope>
    <source>
        <strain evidence="2 3">CBS 180</strain>
    </source>
</reference>
<dbReference type="GO" id="GO:0031929">
    <property type="term" value="P:TOR signaling"/>
    <property type="evidence" value="ECO:0007669"/>
    <property type="project" value="InterPro"/>
</dbReference>
<evidence type="ECO:0000313" key="3">
    <source>
        <dbReference type="Proteomes" id="UP000307173"/>
    </source>
</evidence>
<sequence>MPNTKSCEEESPSPLLMHTQTINDSEETQVPYNSTEPDISKLSESIVATSHNDLKSIPELNDASMDKLQPFEPIIKNENHSNLSGDAATSESHNESENAHPQVEEETTENNNMIDNVKSSDETEIPSSLLNNPARTSINLNSKLSNLSINEETSEAFNSKDDNLTKNEETTEPQVIIDLESSKQHHSEDPLEKSTEEIIEKKGLPNVESEPVDNDIIGNSSHNLNVGTDARVFMEDSTTPHASTTTLTQQSQVPPNSLNIQNMTSLLSQSTGQEERFSDMKNLPANGPEIYDGRSGLPQEPKVQLSRNNHFRDLETTANVSTSGISTVTNQDSLIFQQSGLTLYNLNPHSTNNLNQGSVNPMNQYTLSRNISQQSLQRQESYLTFKAPDNLRKNIQSSSNNDTSFRNGNQVPETISTQEFKVSSKKERQEPKQNRTATHTNSLLSQQKQNQEEEEKLQSVIDIDLSSYLSAQEPEIDSRTQQKLWLQRENVANLNDFEDTQHAPAAIINQSTRFQYEQHSREYLHIRRFMNPMLDSLNRIKNSGVSKRRLSIENSTTEASSILGKSVRDASAKTKFQSTSLAKSMGLVKDNKSLNPAFENDLSDYKEIIKAMWNKDCDAFKGDNSDTSGMTNSSSTSTNITLQYQSNQGRPFTIGASPHYNYPASTAFARGNNTSFGHANHHSLNTPSIRR</sequence>
<feature type="compositionally biased region" description="Polar residues" evidence="1">
    <location>
        <begin position="393"/>
        <end position="421"/>
    </location>
</feature>
<feature type="compositionally biased region" description="Basic and acidic residues" evidence="1">
    <location>
        <begin position="422"/>
        <end position="433"/>
    </location>
</feature>
<dbReference type="InterPro" id="IPR018857">
    <property type="entry name" value="TORC1_cplx_su_TCO89"/>
</dbReference>
<feature type="region of interest" description="Disordered" evidence="1">
    <location>
        <begin position="1"/>
        <end position="45"/>
    </location>
</feature>
<dbReference type="Pfam" id="PF10452">
    <property type="entry name" value="TCO89"/>
    <property type="match status" value="1"/>
</dbReference>